<sequence>MDEGEVHEVRRGVSNEKRSARDELFHALSNQRRRHVLTYLRANGREATVRELSEWLAARENDVSVEEVSYKQRKRTYTSLIQIHLRTLRDGGFIRYDRGRGRVELTADGRHLARVLERDLIGDERAPSDGSGTTLLERWKRRLS</sequence>
<keyword evidence="3" id="KW-1185">Reference proteome</keyword>
<dbReference type="Gene3D" id="1.10.10.10">
    <property type="entry name" value="Winged helix-like DNA-binding domain superfamily/Winged helix DNA-binding domain"/>
    <property type="match status" value="1"/>
</dbReference>
<proteinExistence type="predicted"/>
<dbReference type="InterPro" id="IPR036388">
    <property type="entry name" value="WH-like_DNA-bd_sf"/>
</dbReference>
<evidence type="ECO:0000259" key="1">
    <source>
        <dbReference type="Pfam" id="PF24035"/>
    </source>
</evidence>
<name>L9XI41_9EURY</name>
<dbReference type="Pfam" id="PF24035">
    <property type="entry name" value="DUF7344"/>
    <property type="match status" value="1"/>
</dbReference>
<dbReference type="InterPro" id="IPR055768">
    <property type="entry name" value="DUF7344"/>
</dbReference>
<gene>
    <name evidence="2" type="ORF">C491_03575</name>
</gene>
<reference evidence="2 3" key="1">
    <citation type="journal article" date="2014" name="PLoS Genet.">
        <title>Phylogenetically driven sequencing of extremely halophilic archaea reveals strategies for static and dynamic osmo-response.</title>
        <authorList>
            <person name="Becker E.A."/>
            <person name="Seitzer P.M."/>
            <person name="Tritt A."/>
            <person name="Larsen D."/>
            <person name="Krusor M."/>
            <person name="Yao A.I."/>
            <person name="Wu D."/>
            <person name="Madern D."/>
            <person name="Eisen J.A."/>
            <person name="Darling A.E."/>
            <person name="Facciotti M.T."/>
        </authorList>
    </citation>
    <scope>NUCLEOTIDE SEQUENCE [LARGE SCALE GENOMIC DNA]</scope>
    <source>
        <strain evidence="2 3">DSM 10524</strain>
    </source>
</reference>
<comment type="caution">
    <text evidence="2">The sequence shown here is derived from an EMBL/GenBank/DDBJ whole genome shotgun (WGS) entry which is preliminary data.</text>
</comment>
<dbReference type="PATRIC" id="fig|1227497.3.peg.737"/>
<dbReference type="AlphaFoldDB" id="L9XI41"/>
<dbReference type="eggNOG" id="arCOG03828">
    <property type="taxonomic scope" value="Archaea"/>
</dbReference>
<organism evidence="2 3">
    <name type="scientific">Natronococcus amylolyticus DSM 10524</name>
    <dbReference type="NCBI Taxonomy" id="1227497"/>
    <lineage>
        <taxon>Archaea</taxon>
        <taxon>Methanobacteriati</taxon>
        <taxon>Methanobacteriota</taxon>
        <taxon>Stenosarchaea group</taxon>
        <taxon>Halobacteria</taxon>
        <taxon>Halobacteriales</taxon>
        <taxon>Natrialbaceae</taxon>
        <taxon>Natronococcus</taxon>
    </lineage>
</organism>
<evidence type="ECO:0000313" key="3">
    <source>
        <dbReference type="Proteomes" id="UP000011688"/>
    </source>
</evidence>
<protein>
    <recommendedName>
        <fullName evidence="1">DUF7344 domain-containing protein</fullName>
    </recommendedName>
</protein>
<evidence type="ECO:0000313" key="2">
    <source>
        <dbReference type="EMBL" id="ELY60343.1"/>
    </source>
</evidence>
<dbReference type="EMBL" id="AOIB01000013">
    <property type="protein sequence ID" value="ELY60343.1"/>
    <property type="molecule type" value="Genomic_DNA"/>
</dbReference>
<accession>L9XI41</accession>
<feature type="domain" description="DUF7344" evidence="1">
    <location>
        <begin position="25"/>
        <end position="104"/>
    </location>
</feature>
<dbReference type="Proteomes" id="UP000011688">
    <property type="component" value="Unassembled WGS sequence"/>
</dbReference>
<dbReference type="SUPFAM" id="SSF46785">
    <property type="entry name" value="Winged helix' DNA-binding domain"/>
    <property type="match status" value="1"/>
</dbReference>
<dbReference type="InterPro" id="IPR036390">
    <property type="entry name" value="WH_DNA-bd_sf"/>
</dbReference>